<keyword evidence="5" id="KW-0134">Cell wall</keyword>
<dbReference type="InterPro" id="IPR000757">
    <property type="entry name" value="Beta-glucanase-like"/>
</dbReference>
<evidence type="ECO:0000256" key="1">
    <source>
        <dbReference type="ARBA" id="ARBA00022679"/>
    </source>
</evidence>
<dbReference type="Gene3D" id="2.60.120.200">
    <property type="match status" value="1"/>
</dbReference>
<protein>
    <recommendedName>
        <fullName evidence="5">Xyloglucan endotransglucosylase/hydrolase</fullName>
        <ecNumber evidence="5">2.4.1.207</ecNumber>
    </recommendedName>
</protein>
<feature type="domain" description="GH16" evidence="6">
    <location>
        <begin position="1"/>
        <end position="158"/>
    </location>
</feature>
<dbReference type="EMBL" id="JAVYJV010000024">
    <property type="protein sequence ID" value="KAK4338681.1"/>
    <property type="molecule type" value="Genomic_DNA"/>
</dbReference>
<proteinExistence type="inferred from homology"/>
<reference evidence="7" key="1">
    <citation type="submission" date="2023-12" db="EMBL/GenBank/DDBJ databases">
        <title>Genome assembly of Anisodus tanguticus.</title>
        <authorList>
            <person name="Wang Y.-J."/>
        </authorList>
    </citation>
    <scope>NUCLEOTIDE SEQUENCE</scope>
    <source>
        <strain evidence="7">KB-2021</strain>
        <tissue evidence="7">Leaf</tissue>
    </source>
</reference>
<dbReference type="InterPro" id="IPR013320">
    <property type="entry name" value="ConA-like_dom_sf"/>
</dbReference>
<dbReference type="EC" id="2.4.1.207" evidence="5"/>
<comment type="similarity">
    <text evidence="5">Belongs to the glycosyl hydrolase 16 family.</text>
</comment>
<comment type="PTM">
    <text evidence="5">Contains at least one intrachain disulfide bond essential for its enzymatic activity.</text>
</comment>
<sequence>MFNDAGAGFRSKLQYESGLFTMRMKIPNNKTNGVITTFYLTSDDQAQGVSHDEIDFEFVGTKGKLQTNLFANDMGGREEVYQLPFDPSEDYHTYQILYSPYRIVFFVDNIPIRSFKNNTMRGINFPTKPMWAEASLWYSQSFWAGNVDWDKEPFIAYYQDFNISGCPLGSDCMSSVLNPWNRAKLDPQQLQLMRNFRQKHMVYNYCWRNGASYRYPDCGPHNA</sequence>
<dbReference type="PROSITE" id="PS51762">
    <property type="entry name" value="GH16_2"/>
    <property type="match status" value="1"/>
</dbReference>
<keyword evidence="1 5" id="KW-0808">Transferase</keyword>
<dbReference type="InterPro" id="IPR010713">
    <property type="entry name" value="XET_C"/>
</dbReference>
<evidence type="ECO:0000256" key="3">
    <source>
        <dbReference type="ARBA" id="ARBA00023295"/>
    </source>
</evidence>
<organism evidence="7 8">
    <name type="scientific">Anisodus tanguticus</name>
    <dbReference type="NCBI Taxonomy" id="243964"/>
    <lineage>
        <taxon>Eukaryota</taxon>
        <taxon>Viridiplantae</taxon>
        <taxon>Streptophyta</taxon>
        <taxon>Embryophyta</taxon>
        <taxon>Tracheophyta</taxon>
        <taxon>Spermatophyta</taxon>
        <taxon>Magnoliopsida</taxon>
        <taxon>eudicotyledons</taxon>
        <taxon>Gunneridae</taxon>
        <taxon>Pentapetalae</taxon>
        <taxon>asterids</taxon>
        <taxon>lamiids</taxon>
        <taxon>Solanales</taxon>
        <taxon>Solanaceae</taxon>
        <taxon>Solanoideae</taxon>
        <taxon>Hyoscyameae</taxon>
        <taxon>Anisodus</taxon>
    </lineage>
</organism>
<dbReference type="GO" id="GO:0044042">
    <property type="term" value="P:glucan metabolic process"/>
    <property type="evidence" value="ECO:0007669"/>
    <property type="project" value="InterPro"/>
</dbReference>
<comment type="function">
    <text evidence="5">Catalyzes xyloglucan endohydrolysis (XEH) and/or endotransglycosylation (XET). Cleaves and religates xyloglucan polymers, an essential constituent of the primary cell wall, and thereby participates in cell wall construction of growing tissues.</text>
</comment>
<dbReference type="PANTHER" id="PTHR31062">
    <property type="entry name" value="XYLOGLUCAN ENDOTRANSGLUCOSYLASE/HYDROLASE PROTEIN 8-RELATED"/>
    <property type="match status" value="1"/>
</dbReference>
<evidence type="ECO:0000256" key="2">
    <source>
        <dbReference type="ARBA" id="ARBA00022801"/>
    </source>
</evidence>
<comment type="subcellular location">
    <subcellularLocation>
        <location evidence="5">Secreted</location>
        <location evidence="5">Cell wall</location>
    </subcellularLocation>
    <subcellularLocation>
        <location evidence="5">Secreted</location>
        <location evidence="5">Extracellular space</location>
        <location evidence="5">Apoplast</location>
    </subcellularLocation>
</comment>
<name>A0AAE1UT06_9SOLA</name>
<dbReference type="GO" id="GO:0016762">
    <property type="term" value="F:xyloglucan:xyloglucosyl transferase activity"/>
    <property type="evidence" value="ECO:0007669"/>
    <property type="project" value="UniProtKB-EC"/>
</dbReference>
<dbReference type="GO" id="GO:0004553">
    <property type="term" value="F:hydrolase activity, hydrolyzing O-glycosyl compounds"/>
    <property type="evidence" value="ECO:0007669"/>
    <property type="project" value="InterPro"/>
</dbReference>
<dbReference type="Pfam" id="PF00722">
    <property type="entry name" value="Glyco_hydro_16"/>
    <property type="match status" value="1"/>
</dbReference>
<keyword evidence="5" id="KW-0052">Apoplast</keyword>
<keyword evidence="2 5" id="KW-0378">Hydrolase</keyword>
<evidence type="ECO:0000256" key="5">
    <source>
        <dbReference type="RuleBase" id="RU361120"/>
    </source>
</evidence>
<dbReference type="InterPro" id="IPR008264">
    <property type="entry name" value="Beta_glucanase"/>
</dbReference>
<keyword evidence="8" id="KW-1185">Reference proteome</keyword>
<evidence type="ECO:0000259" key="6">
    <source>
        <dbReference type="PROSITE" id="PS51762"/>
    </source>
</evidence>
<feature type="active site" description="Proton donor" evidence="4">
    <location>
        <position position="57"/>
    </location>
</feature>
<evidence type="ECO:0000313" key="7">
    <source>
        <dbReference type="EMBL" id="KAK4338681.1"/>
    </source>
</evidence>
<gene>
    <name evidence="7" type="ORF">RND71_043168</name>
</gene>
<accession>A0AAE1UT06</accession>
<comment type="caution">
    <text evidence="7">The sequence shown here is derived from an EMBL/GenBank/DDBJ whole genome shotgun (WGS) entry which is preliminary data.</text>
</comment>
<dbReference type="InterPro" id="IPR044791">
    <property type="entry name" value="Beta-glucanase/XTH"/>
</dbReference>
<feature type="active site" description="Nucleophile" evidence="4">
    <location>
        <position position="53"/>
    </location>
</feature>
<keyword evidence="5" id="KW-0961">Cell wall biogenesis/degradation</keyword>
<dbReference type="AlphaFoldDB" id="A0AAE1UT06"/>
<dbReference type="Proteomes" id="UP001291623">
    <property type="component" value="Unassembled WGS sequence"/>
</dbReference>
<dbReference type="Pfam" id="PF06955">
    <property type="entry name" value="XET_C"/>
    <property type="match status" value="1"/>
</dbReference>
<dbReference type="PRINTS" id="PR00737">
    <property type="entry name" value="GLHYDRLASE16"/>
</dbReference>
<dbReference type="SUPFAM" id="SSF49899">
    <property type="entry name" value="Concanavalin A-like lectins/glucanases"/>
    <property type="match status" value="1"/>
</dbReference>
<keyword evidence="3 5" id="KW-0326">Glycosidase</keyword>
<keyword evidence="5" id="KW-0964">Secreted</keyword>
<evidence type="ECO:0000313" key="8">
    <source>
        <dbReference type="Proteomes" id="UP001291623"/>
    </source>
</evidence>
<evidence type="ECO:0000256" key="4">
    <source>
        <dbReference type="PIRSR" id="PIRSR608264-1"/>
    </source>
</evidence>
<dbReference type="GO" id="GO:0048046">
    <property type="term" value="C:apoplast"/>
    <property type="evidence" value="ECO:0007669"/>
    <property type="project" value="UniProtKB-SubCell"/>
</dbReference>
<dbReference type="GO" id="GO:0071555">
    <property type="term" value="P:cell wall organization"/>
    <property type="evidence" value="ECO:0007669"/>
    <property type="project" value="UniProtKB-KW"/>
</dbReference>